<keyword evidence="1" id="KW-0472">Membrane</keyword>
<reference evidence="2" key="1">
    <citation type="journal article" date="2020" name="Stud. Mycol.">
        <title>101 Dothideomycetes genomes: a test case for predicting lifestyles and emergence of pathogens.</title>
        <authorList>
            <person name="Haridas S."/>
            <person name="Albert R."/>
            <person name="Binder M."/>
            <person name="Bloem J."/>
            <person name="Labutti K."/>
            <person name="Salamov A."/>
            <person name="Andreopoulos B."/>
            <person name="Baker S."/>
            <person name="Barry K."/>
            <person name="Bills G."/>
            <person name="Bluhm B."/>
            <person name="Cannon C."/>
            <person name="Castanera R."/>
            <person name="Culley D."/>
            <person name="Daum C."/>
            <person name="Ezra D."/>
            <person name="Gonzalez J."/>
            <person name="Henrissat B."/>
            <person name="Kuo A."/>
            <person name="Liang C."/>
            <person name="Lipzen A."/>
            <person name="Lutzoni F."/>
            <person name="Magnuson J."/>
            <person name="Mondo S."/>
            <person name="Nolan M."/>
            <person name="Ohm R."/>
            <person name="Pangilinan J."/>
            <person name="Park H.-J."/>
            <person name="Ramirez L."/>
            <person name="Alfaro M."/>
            <person name="Sun H."/>
            <person name="Tritt A."/>
            <person name="Yoshinaga Y."/>
            <person name="Zwiers L.-H."/>
            <person name="Turgeon B."/>
            <person name="Goodwin S."/>
            <person name="Spatafora J."/>
            <person name="Crous P."/>
            <person name="Grigoriev I."/>
        </authorList>
    </citation>
    <scope>NUCLEOTIDE SEQUENCE</scope>
    <source>
        <strain evidence="2">CBS 113818</strain>
    </source>
</reference>
<proteinExistence type="predicted"/>
<dbReference type="Proteomes" id="UP000799424">
    <property type="component" value="Unassembled WGS sequence"/>
</dbReference>
<evidence type="ECO:0000256" key="1">
    <source>
        <dbReference type="SAM" id="Phobius"/>
    </source>
</evidence>
<protein>
    <submittedName>
        <fullName evidence="2">Uncharacterized protein</fullName>
    </submittedName>
</protein>
<sequence>MSATRTQRLYPRCKTRLRSLPSYLTTIYTHLYNYYPSKYHPSLTIEMAQLPSLMLLLLLLLLSLFSLASSQIFVRPDCLAKATTPGSSSHCRGSNLEEPCIRFEPERCTTYKGSRAEERANRISPDPGGIASCSRAQIARAKCSGGMRTWSW</sequence>
<dbReference type="AlphaFoldDB" id="A0A6A6ZZ51"/>
<accession>A0A6A6ZZ51</accession>
<gene>
    <name evidence="2" type="ORF">CC86DRAFT_455864</name>
</gene>
<feature type="transmembrane region" description="Helical" evidence="1">
    <location>
        <begin position="20"/>
        <end position="35"/>
    </location>
</feature>
<evidence type="ECO:0000313" key="2">
    <source>
        <dbReference type="EMBL" id="KAF2826342.1"/>
    </source>
</evidence>
<keyword evidence="3" id="KW-1185">Reference proteome</keyword>
<keyword evidence="1" id="KW-0812">Transmembrane</keyword>
<name>A0A6A6ZZ51_9PLEO</name>
<evidence type="ECO:0000313" key="3">
    <source>
        <dbReference type="Proteomes" id="UP000799424"/>
    </source>
</evidence>
<keyword evidence="1" id="KW-1133">Transmembrane helix</keyword>
<organism evidence="2 3">
    <name type="scientific">Ophiobolus disseminans</name>
    <dbReference type="NCBI Taxonomy" id="1469910"/>
    <lineage>
        <taxon>Eukaryota</taxon>
        <taxon>Fungi</taxon>
        <taxon>Dikarya</taxon>
        <taxon>Ascomycota</taxon>
        <taxon>Pezizomycotina</taxon>
        <taxon>Dothideomycetes</taxon>
        <taxon>Pleosporomycetidae</taxon>
        <taxon>Pleosporales</taxon>
        <taxon>Pleosporineae</taxon>
        <taxon>Phaeosphaeriaceae</taxon>
        <taxon>Ophiobolus</taxon>
    </lineage>
</organism>
<dbReference type="EMBL" id="MU006226">
    <property type="protein sequence ID" value="KAF2826342.1"/>
    <property type="molecule type" value="Genomic_DNA"/>
</dbReference>
<feature type="transmembrane region" description="Helical" evidence="1">
    <location>
        <begin position="47"/>
        <end position="67"/>
    </location>
</feature>